<proteinExistence type="inferred from homology"/>
<dbReference type="STRING" id="34691.A0A182XII7"/>
<name>A0A182XII7_ANOQN</name>
<feature type="domain" description="Sulfotransferase" evidence="3">
    <location>
        <begin position="113"/>
        <end position="378"/>
    </location>
</feature>
<dbReference type="Gene3D" id="3.40.50.300">
    <property type="entry name" value="P-loop containing nucleotide triphosphate hydrolases"/>
    <property type="match status" value="1"/>
</dbReference>
<dbReference type="PANTHER" id="PTHR11783">
    <property type="entry name" value="SULFOTRANSFERASE SULT"/>
    <property type="match status" value="1"/>
</dbReference>
<sequence length="385" mass="44595">MPKTTGASATILRPEPKILPGAWTVKVIASIASGVRSQDLVLASLIRTLIKSEKFSVRMNFEYNPLGDEFRERLEAFFGRRDHFIEVNPGRVVMPKAFADIGDSIRDLPIRSNDVWLMSFPRAGSTWAQEMVWLLGNNLDYEAARNQLQQVRTPLLELSAIFSDDRSVEDTVTRHEKIDSVQCVQQMAGRRFIKSHLPWQLHPREMDNVRPKIIYVVRNPKDLCVSYYYYCQLIHRSEGTFEECCDIFLADQAPIGPMWAHALAFWKRRNQGNILFLKYEDMKRNLPSVIRQCAEFLEFGRALTDEEVQTMCDHLQFERMQRNPAVNLEPLMKDSPIIQNDAGVKFIRKGEIGDWKNHMDSALSARFDSWIRDHFEGSGLEFDYE</sequence>
<dbReference type="Proteomes" id="UP000076407">
    <property type="component" value="Unassembled WGS sequence"/>
</dbReference>
<evidence type="ECO:0000259" key="3">
    <source>
        <dbReference type="Pfam" id="PF00685"/>
    </source>
</evidence>
<dbReference type="InterPro" id="IPR027417">
    <property type="entry name" value="P-loop_NTPase"/>
</dbReference>
<dbReference type="AlphaFoldDB" id="A0A182XII7"/>
<dbReference type="EnsemblMetazoa" id="AQUA009666-RA">
    <property type="protein sequence ID" value="AQUA009666-PA"/>
    <property type="gene ID" value="AQUA009666"/>
</dbReference>
<reference evidence="4" key="1">
    <citation type="submission" date="2020-05" db="UniProtKB">
        <authorList>
            <consortium name="EnsemblMetazoa"/>
        </authorList>
    </citation>
    <scope>IDENTIFICATION</scope>
    <source>
        <strain evidence="4">SANGQUA</strain>
    </source>
</reference>
<keyword evidence="5" id="KW-1185">Reference proteome</keyword>
<evidence type="ECO:0000256" key="1">
    <source>
        <dbReference type="ARBA" id="ARBA00005771"/>
    </source>
</evidence>
<comment type="similarity">
    <text evidence="1">Belongs to the sulfotransferase 1 family.</text>
</comment>
<accession>A0A182XII7</accession>
<evidence type="ECO:0000313" key="5">
    <source>
        <dbReference type="Proteomes" id="UP000076407"/>
    </source>
</evidence>
<dbReference type="GO" id="GO:0008146">
    <property type="term" value="F:sulfotransferase activity"/>
    <property type="evidence" value="ECO:0007669"/>
    <property type="project" value="InterPro"/>
</dbReference>
<dbReference type="Pfam" id="PF00685">
    <property type="entry name" value="Sulfotransfer_1"/>
    <property type="match status" value="1"/>
</dbReference>
<dbReference type="InterPro" id="IPR000863">
    <property type="entry name" value="Sulfotransferase_dom"/>
</dbReference>
<dbReference type="SUPFAM" id="SSF52540">
    <property type="entry name" value="P-loop containing nucleoside triphosphate hydrolases"/>
    <property type="match status" value="1"/>
</dbReference>
<keyword evidence="2" id="KW-0808">Transferase</keyword>
<dbReference type="VEuPathDB" id="VectorBase:AQUA009666"/>
<evidence type="ECO:0000313" key="4">
    <source>
        <dbReference type="EnsemblMetazoa" id="AQUA009666-PA"/>
    </source>
</evidence>
<evidence type="ECO:0000256" key="2">
    <source>
        <dbReference type="ARBA" id="ARBA00022679"/>
    </source>
</evidence>
<organism evidence="4 5">
    <name type="scientific">Anopheles quadriannulatus</name>
    <name type="common">Mosquito</name>
    <dbReference type="NCBI Taxonomy" id="34691"/>
    <lineage>
        <taxon>Eukaryota</taxon>
        <taxon>Metazoa</taxon>
        <taxon>Ecdysozoa</taxon>
        <taxon>Arthropoda</taxon>
        <taxon>Hexapoda</taxon>
        <taxon>Insecta</taxon>
        <taxon>Pterygota</taxon>
        <taxon>Neoptera</taxon>
        <taxon>Endopterygota</taxon>
        <taxon>Diptera</taxon>
        <taxon>Nematocera</taxon>
        <taxon>Culicoidea</taxon>
        <taxon>Culicidae</taxon>
        <taxon>Anophelinae</taxon>
        <taxon>Anopheles</taxon>
    </lineage>
</organism>
<protein>
    <recommendedName>
        <fullName evidence="3">Sulfotransferase domain-containing protein</fullName>
    </recommendedName>
</protein>